<evidence type="ECO:0000313" key="2">
    <source>
        <dbReference type="Proteomes" id="UP001281147"/>
    </source>
</evidence>
<evidence type="ECO:0000313" key="1">
    <source>
        <dbReference type="EMBL" id="KAK3720356.1"/>
    </source>
</evidence>
<name>A0ACC3NNM8_9PEZI</name>
<proteinExistence type="predicted"/>
<sequence length="512" mass="57585">MSPSAIETNGAHSNGYANGHTNGHSDGWYDDHTETKRYPENGIQVLIVGAGPGGLLSALECWRKGCSVELIDRSSEPLNTGDVFCLQPSCMSVFRYWPQMLKDIEEEQYDAGVSYWQHSGEKIYGPDWPRFNDLECLKGRKGPRVGFMQGRVKFFKMLLRQAKRSGISVQWNQRVREYFEDEVAGVGGVLMENGERKEADVVIAADGIKSRSGELIAGYTPEPKDSGQSMYRSGFSPVHTKDEPAVQQQWPVKEGDRPEWQFWLGGGMHLSAMVSNDMIVWGLTHKDEFASASSEEWDQFVDAEEVCELMEREAPGWHPAVKALIKTTPKGTLVHWQLRWRDLNKHWTSPGGRIIQVGDSAHSFLPASGNGATQALEDATSLATCLQLGGRSNAAIATKVHNRLRYERISCAQKMSFVNTQQHHFTDWSAIASNPSMIRTQFPKWVWDHDPEEYAYRKYGEGFLHVVSDGAYPLQNTNFPPGHTHKSWTVEEVRHDLLNNINIGAQLDGDWT</sequence>
<protein>
    <submittedName>
        <fullName evidence="1">Uncharacterized protein</fullName>
    </submittedName>
</protein>
<reference evidence="1" key="1">
    <citation type="submission" date="2023-07" db="EMBL/GenBank/DDBJ databases">
        <title>Black Yeasts Isolated from many extreme environments.</title>
        <authorList>
            <person name="Coleine C."/>
            <person name="Stajich J.E."/>
            <person name="Selbmann L."/>
        </authorList>
    </citation>
    <scope>NUCLEOTIDE SEQUENCE</scope>
    <source>
        <strain evidence="1">CCFEE 5714</strain>
    </source>
</reference>
<keyword evidence="2" id="KW-1185">Reference proteome</keyword>
<accession>A0ACC3NNM8</accession>
<gene>
    <name evidence="1" type="ORF">LTR37_003767</name>
</gene>
<dbReference type="Proteomes" id="UP001281147">
    <property type="component" value="Unassembled WGS sequence"/>
</dbReference>
<comment type="caution">
    <text evidence="1">The sequence shown here is derived from an EMBL/GenBank/DDBJ whole genome shotgun (WGS) entry which is preliminary data.</text>
</comment>
<organism evidence="1 2">
    <name type="scientific">Vermiconidia calcicola</name>
    <dbReference type="NCBI Taxonomy" id="1690605"/>
    <lineage>
        <taxon>Eukaryota</taxon>
        <taxon>Fungi</taxon>
        <taxon>Dikarya</taxon>
        <taxon>Ascomycota</taxon>
        <taxon>Pezizomycotina</taxon>
        <taxon>Dothideomycetes</taxon>
        <taxon>Dothideomycetidae</taxon>
        <taxon>Mycosphaerellales</taxon>
        <taxon>Extremaceae</taxon>
        <taxon>Vermiconidia</taxon>
    </lineage>
</organism>
<dbReference type="EMBL" id="JAUTXU010000022">
    <property type="protein sequence ID" value="KAK3720356.1"/>
    <property type="molecule type" value="Genomic_DNA"/>
</dbReference>